<reference evidence="5" key="2">
    <citation type="submission" date="2020-09" db="EMBL/GenBank/DDBJ databases">
        <authorList>
            <person name="Sun Q."/>
            <person name="Ohkuma M."/>
        </authorList>
    </citation>
    <scope>NUCLEOTIDE SEQUENCE</scope>
    <source>
        <strain evidence="5">JCM 4784</strain>
    </source>
</reference>
<feature type="binding site" evidence="3">
    <location>
        <position position="386"/>
    </location>
    <ligand>
        <name>Mn(2+)</name>
        <dbReference type="ChEBI" id="CHEBI:29035"/>
    </ligand>
</feature>
<dbReference type="PANTHER" id="PTHR21337:SF0">
    <property type="entry name" value="PHOSPHO-2-DEHYDRO-3-DEOXYHEPTONATE ALDOLASE"/>
    <property type="match status" value="1"/>
</dbReference>
<comment type="pathway">
    <text evidence="4">Metabolic intermediate biosynthesis; chorismate biosynthesis; chorismate from D-erythrose 4-phosphate and phosphoenolpyruvate: step 1/7.</text>
</comment>
<keyword evidence="6" id="KW-1185">Reference proteome</keyword>
<keyword evidence="3" id="KW-0104">Cadmium</keyword>
<keyword evidence="4" id="KW-0057">Aromatic amino acid biosynthesis</keyword>
<dbReference type="Proteomes" id="UP000608024">
    <property type="component" value="Unassembled WGS sequence"/>
</dbReference>
<feature type="binding site" evidence="3">
    <location>
        <position position="251"/>
    </location>
    <ligand>
        <name>phosphoenolpyruvate</name>
        <dbReference type="ChEBI" id="CHEBI:58702"/>
    </ligand>
</feature>
<keyword evidence="3" id="KW-0170">Cobalt</keyword>
<feature type="binding site" evidence="3">
    <location>
        <position position="314"/>
    </location>
    <ligand>
        <name>Mn(2+)</name>
        <dbReference type="ChEBI" id="CHEBI:29035"/>
    </ligand>
</feature>
<gene>
    <name evidence="5" type="primary">rifH</name>
    <name evidence="5" type="ORF">GCM10018785_54650</name>
</gene>
<feature type="binding site" evidence="3">
    <location>
        <position position="113"/>
    </location>
    <ligand>
        <name>phosphoenolpyruvate</name>
        <dbReference type="ChEBI" id="CHEBI:58702"/>
    </ligand>
</feature>
<dbReference type="AlphaFoldDB" id="A0A918ZZ27"/>
<dbReference type="GO" id="GO:0009073">
    <property type="term" value="P:aromatic amino acid family biosynthetic process"/>
    <property type="evidence" value="ECO:0007669"/>
    <property type="project" value="UniProtKB-KW"/>
</dbReference>
<dbReference type="RefSeq" id="WP_190138725.1">
    <property type="nucleotide sequence ID" value="NZ_BNBT01000108.1"/>
</dbReference>
<sequence>MTAVANTAPSGADVLLTPVEHQQPYWPDPGRLADVVSTLDGLPALVQPDECDALRLRLADVARGEAFLLQGGDCAELFASPLIEPTRNKLRCLADMASVLRSGSGLPCLTVGRIAGQYAKPRSSGAETRGDRALPVYRGDAVNDLRFDTEARTPDPGRLLAAYRAANRVLSDIRRLRTRGRALFADLGGDFFTSHEALLLPYETALTRNDPSSGRSYGLSGHLLWIGERTRQPDGPHVALMAGIRNPVAVKIGPTTTRADIAELVELLDPHREPGRLTFIARLGANAVHDLLPPLVDEVLDRGSPAVWVCDPMHGNTRTTADGIKTRRFETIWAEVRGFIEVHRALGTHPGGLHLELTSRDVTECTDEHGPVRERDLARRYESACDPRLNGDQALELARLTAPLLRPGVRSGGLSRAATTLG</sequence>
<proteinExistence type="inferred from homology"/>
<protein>
    <recommendedName>
        <fullName evidence="4">Phospho-2-dehydro-3-deoxyheptonate aldolase</fullName>
        <ecNumber evidence="4">2.5.1.54</ecNumber>
    </recommendedName>
</protein>
<dbReference type="InterPro" id="IPR002480">
    <property type="entry name" value="DAHP_synth_2"/>
</dbReference>
<dbReference type="EC" id="2.5.1.54" evidence="4"/>
<dbReference type="SUPFAM" id="SSF51569">
    <property type="entry name" value="Aldolase"/>
    <property type="match status" value="1"/>
</dbReference>
<dbReference type="InterPro" id="IPR013785">
    <property type="entry name" value="Aldolase_TIM"/>
</dbReference>
<feature type="binding site" evidence="3">
    <location>
        <position position="356"/>
    </location>
    <ligand>
        <name>Mn(2+)</name>
        <dbReference type="ChEBI" id="CHEBI:29035"/>
    </ligand>
</feature>
<reference evidence="5" key="1">
    <citation type="journal article" date="2014" name="Int. J. Syst. Evol. Microbiol.">
        <title>Complete genome sequence of Corynebacterium casei LMG S-19264T (=DSM 44701T), isolated from a smear-ripened cheese.</title>
        <authorList>
            <consortium name="US DOE Joint Genome Institute (JGI-PGF)"/>
            <person name="Walter F."/>
            <person name="Albersmeier A."/>
            <person name="Kalinowski J."/>
            <person name="Ruckert C."/>
        </authorList>
    </citation>
    <scope>NUCLEOTIDE SEQUENCE</scope>
    <source>
        <strain evidence="5">JCM 4784</strain>
    </source>
</reference>
<dbReference type="GO" id="GO:0003849">
    <property type="term" value="F:3-deoxy-7-phosphoheptulonate synthase activity"/>
    <property type="evidence" value="ECO:0007669"/>
    <property type="project" value="UniProtKB-EC"/>
</dbReference>
<evidence type="ECO:0000313" key="6">
    <source>
        <dbReference type="Proteomes" id="UP000608024"/>
    </source>
</evidence>
<comment type="similarity">
    <text evidence="1 4">Belongs to the class-II DAHP synthase family.</text>
</comment>
<comment type="cofactor">
    <cofactor evidence="3">
        <name>Mn(2+)</name>
        <dbReference type="ChEBI" id="CHEBI:29035"/>
    </cofactor>
    <cofactor evidence="3">
        <name>Co(2+)</name>
        <dbReference type="ChEBI" id="CHEBI:48828"/>
    </cofactor>
    <cofactor evidence="3">
        <name>Cd(2+)</name>
        <dbReference type="ChEBI" id="CHEBI:48775"/>
    </cofactor>
    <text evidence="3">Binds 1 divalent cation per subunit. The enzyme is active with manganese, cobalt or cadmium ions.</text>
</comment>
<comment type="caution">
    <text evidence="5">The sequence shown here is derived from an EMBL/GenBank/DDBJ whole genome shotgun (WGS) entry which is preliminary data.</text>
</comment>
<keyword evidence="3" id="KW-0464">Manganese</keyword>
<comment type="catalytic activity">
    <reaction evidence="4">
        <text>D-erythrose 4-phosphate + phosphoenolpyruvate + H2O = 7-phospho-2-dehydro-3-deoxy-D-arabino-heptonate + phosphate</text>
        <dbReference type="Rhea" id="RHEA:14717"/>
        <dbReference type="ChEBI" id="CHEBI:15377"/>
        <dbReference type="ChEBI" id="CHEBI:16897"/>
        <dbReference type="ChEBI" id="CHEBI:43474"/>
        <dbReference type="ChEBI" id="CHEBI:58394"/>
        <dbReference type="ChEBI" id="CHEBI:58702"/>
        <dbReference type="EC" id="2.5.1.54"/>
    </reaction>
</comment>
<organism evidence="5 6">
    <name type="scientific">Streptomyces longispororuber</name>
    <dbReference type="NCBI Taxonomy" id="68230"/>
    <lineage>
        <taxon>Bacteria</taxon>
        <taxon>Bacillati</taxon>
        <taxon>Actinomycetota</taxon>
        <taxon>Actinomycetes</taxon>
        <taxon>Kitasatosporales</taxon>
        <taxon>Streptomycetaceae</taxon>
        <taxon>Streptomyces</taxon>
    </lineage>
</organism>
<dbReference type="GO" id="GO:0008652">
    <property type="term" value="P:amino acid biosynthetic process"/>
    <property type="evidence" value="ECO:0007669"/>
    <property type="project" value="UniProtKB-KW"/>
</dbReference>
<evidence type="ECO:0000256" key="1">
    <source>
        <dbReference type="ARBA" id="ARBA00008911"/>
    </source>
</evidence>
<dbReference type="Pfam" id="PF01474">
    <property type="entry name" value="DAHP_synth_2"/>
    <property type="match status" value="2"/>
</dbReference>
<feature type="binding site" evidence="3">
    <location>
        <begin position="228"/>
        <end position="229"/>
    </location>
    <ligand>
        <name>phosphoenolpyruvate</name>
        <dbReference type="ChEBI" id="CHEBI:58702"/>
    </ligand>
</feature>
<feature type="binding site" evidence="3">
    <location>
        <position position="74"/>
    </location>
    <ligand>
        <name>Mn(2+)</name>
        <dbReference type="ChEBI" id="CHEBI:29035"/>
    </ligand>
</feature>
<name>A0A918ZZ27_9ACTN</name>
<dbReference type="EMBL" id="BNBT01000108">
    <property type="protein sequence ID" value="GHE79575.1"/>
    <property type="molecule type" value="Genomic_DNA"/>
</dbReference>
<keyword evidence="4" id="KW-0028">Amino-acid biosynthesis</keyword>
<evidence type="ECO:0000313" key="5">
    <source>
        <dbReference type="EMBL" id="GHE79575.1"/>
    </source>
</evidence>
<accession>A0A918ZZ27</accession>
<evidence type="ECO:0000256" key="4">
    <source>
        <dbReference type="RuleBase" id="RU363071"/>
    </source>
</evidence>
<dbReference type="Gene3D" id="3.20.20.70">
    <property type="entry name" value="Aldolase class I"/>
    <property type="match status" value="1"/>
</dbReference>
<dbReference type="PANTHER" id="PTHR21337">
    <property type="entry name" value="PHOSPHO-2-DEHYDRO-3-DEOXYHEPTONATE ALDOLASE 1, 2"/>
    <property type="match status" value="1"/>
</dbReference>
<keyword evidence="2 4" id="KW-0808">Transferase</keyword>
<feature type="binding site" evidence="3">
    <location>
        <position position="282"/>
    </location>
    <ligand>
        <name>phosphoenolpyruvate</name>
        <dbReference type="ChEBI" id="CHEBI:58702"/>
    </ligand>
</feature>
<evidence type="ECO:0000256" key="2">
    <source>
        <dbReference type="ARBA" id="ARBA00022679"/>
    </source>
</evidence>
<evidence type="ECO:0000256" key="3">
    <source>
        <dbReference type="PIRSR" id="PIRSR602480-1"/>
    </source>
</evidence>